<reference evidence="6 7" key="1">
    <citation type="submission" date="2017-10" db="EMBL/GenBank/DDBJ databases">
        <title>Nyctiphanis sp. nov., isolated from the stomach of the euphausiid Nyctiphanes simplex (Hansen, 1911) in the Gulf of California.</title>
        <authorList>
            <person name="Gomez-Gil B."/>
            <person name="Aguilar-Mendez M."/>
            <person name="Lopez-Cortes A."/>
            <person name="Gomez-Gutierrez J."/>
            <person name="Roque A."/>
            <person name="Lang E."/>
            <person name="Gonzalez-Castillo A."/>
        </authorList>
    </citation>
    <scope>NUCLEOTIDE SEQUENCE [LARGE SCALE GENOMIC DNA]</scope>
    <source>
        <strain evidence="6 7">CAIM 600</strain>
    </source>
</reference>
<dbReference type="Gene3D" id="1.20.120.550">
    <property type="entry name" value="Membrane associated eicosanoid/glutathione metabolism-like domain"/>
    <property type="match status" value="1"/>
</dbReference>
<evidence type="ECO:0000256" key="2">
    <source>
        <dbReference type="ARBA" id="ARBA00022692"/>
    </source>
</evidence>
<gene>
    <name evidence="6" type="ORF">CS022_04505</name>
</gene>
<dbReference type="RefSeq" id="WP_129121281.1">
    <property type="nucleotide sequence ID" value="NZ_PEIB01000003.1"/>
</dbReference>
<dbReference type="Proteomes" id="UP000290287">
    <property type="component" value="Unassembled WGS sequence"/>
</dbReference>
<evidence type="ECO:0000313" key="7">
    <source>
        <dbReference type="Proteomes" id="UP000290287"/>
    </source>
</evidence>
<feature type="transmembrane region" description="Helical" evidence="5">
    <location>
        <begin position="82"/>
        <end position="100"/>
    </location>
</feature>
<name>A0A4Q0YST6_9GAMM</name>
<evidence type="ECO:0000256" key="5">
    <source>
        <dbReference type="SAM" id="Phobius"/>
    </source>
</evidence>
<keyword evidence="2 5" id="KW-0812">Transmembrane</keyword>
<dbReference type="OrthoDB" id="328594at2"/>
<evidence type="ECO:0000313" key="6">
    <source>
        <dbReference type="EMBL" id="RXJ74317.1"/>
    </source>
</evidence>
<sequence>MFYPIFTMFMITVLVGVYMLAVRIKSVKQGEVSNRYFKLMKGQEVPDVVNQVSRNFVNQFETPVLFYVAGCLYLIQGFESDIALYVAWLFVIFRAIHAFVHVTSNKLILRMASFGIAFIFLVIMWLELLRLNLS</sequence>
<dbReference type="GO" id="GO:0016020">
    <property type="term" value="C:membrane"/>
    <property type="evidence" value="ECO:0007669"/>
    <property type="project" value="UniProtKB-SubCell"/>
</dbReference>
<comment type="subcellular location">
    <subcellularLocation>
        <location evidence="1">Membrane</location>
    </subcellularLocation>
</comment>
<dbReference type="SUPFAM" id="SSF161084">
    <property type="entry name" value="MAPEG domain-like"/>
    <property type="match status" value="1"/>
</dbReference>
<evidence type="ECO:0000256" key="4">
    <source>
        <dbReference type="ARBA" id="ARBA00023136"/>
    </source>
</evidence>
<evidence type="ECO:0000256" key="3">
    <source>
        <dbReference type="ARBA" id="ARBA00022989"/>
    </source>
</evidence>
<dbReference type="AlphaFoldDB" id="A0A4Q0YST6"/>
<evidence type="ECO:0008006" key="8">
    <source>
        <dbReference type="Google" id="ProtNLM"/>
    </source>
</evidence>
<protein>
    <recommendedName>
        <fullName evidence="8">MAPEG family protein</fullName>
    </recommendedName>
</protein>
<feature type="transmembrane region" description="Helical" evidence="5">
    <location>
        <begin position="60"/>
        <end position="76"/>
    </location>
</feature>
<proteinExistence type="predicted"/>
<organism evidence="6 7">
    <name type="scientific">Veronia nyctiphanis</name>
    <dbReference type="NCBI Taxonomy" id="1278244"/>
    <lineage>
        <taxon>Bacteria</taxon>
        <taxon>Pseudomonadati</taxon>
        <taxon>Pseudomonadota</taxon>
        <taxon>Gammaproteobacteria</taxon>
        <taxon>Vibrionales</taxon>
        <taxon>Vibrionaceae</taxon>
        <taxon>Veronia</taxon>
    </lineage>
</organism>
<keyword evidence="3 5" id="KW-1133">Transmembrane helix</keyword>
<dbReference type="Pfam" id="PF01124">
    <property type="entry name" value="MAPEG"/>
    <property type="match status" value="1"/>
</dbReference>
<keyword evidence="7" id="KW-1185">Reference proteome</keyword>
<accession>A0A4Q0YST6</accession>
<evidence type="ECO:0000256" key="1">
    <source>
        <dbReference type="ARBA" id="ARBA00004370"/>
    </source>
</evidence>
<feature type="transmembrane region" description="Helical" evidence="5">
    <location>
        <begin position="107"/>
        <end position="126"/>
    </location>
</feature>
<dbReference type="EMBL" id="PEIB01000003">
    <property type="protein sequence ID" value="RXJ74317.1"/>
    <property type="molecule type" value="Genomic_DNA"/>
</dbReference>
<keyword evidence="4 5" id="KW-0472">Membrane</keyword>
<dbReference type="InterPro" id="IPR001129">
    <property type="entry name" value="Membr-assoc_MAPEG"/>
</dbReference>
<comment type="caution">
    <text evidence="6">The sequence shown here is derived from an EMBL/GenBank/DDBJ whole genome shotgun (WGS) entry which is preliminary data.</text>
</comment>
<feature type="transmembrane region" description="Helical" evidence="5">
    <location>
        <begin position="6"/>
        <end position="24"/>
    </location>
</feature>
<dbReference type="InterPro" id="IPR023352">
    <property type="entry name" value="MAPEG-like_dom_sf"/>
</dbReference>